<evidence type="ECO:0000256" key="6">
    <source>
        <dbReference type="ARBA" id="ARBA00022723"/>
    </source>
</evidence>
<comment type="subunit">
    <text evidence="12">Homotetramer.</text>
</comment>
<gene>
    <name evidence="12 16" type="primary">fbp</name>
    <name evidence="16" type="ORF">NITLEN_40083</name>
</gene>
<dbReference type="GO" id="GO:0030388">
    <property type="term" value="P:fructose 1,6-bisphosphate metabolic process"/>
    <property type="evidence" value="ECO:0007669"/>
    <property type="project" value="TreeGrafter"/>
</dbReference>
<keyword evidence="7 12" id="KW-0378">Hydrolase</keyword>
<keyword evidence="17" id="KW-1185">Reference proteome</keyword>
<feature type="binding site" evidence="12">
    <location>
        <position position="243"/>
    </location>
    <ligand>
        <name>substrate</name>
    </ligand>
</feature>
<keyword evidence="6 12" id="KW-0479">Metal-binding</keyword>
<dbReference type="InterPro" id="IPR000146">
    <property type="entry name" value="FBPase_class-1"/>
</dbReference>
<evidence type="ECO:0000256" key="10">
    <source>
        <dbReference type="ARBA" id="ARBA00072069"/>
    </source>
</evidence>
<evidence type="ECO:0000259" key="14">
    <source>
        <dbReference type="Pfam" id="PF00316"/>
    </source>
</evidence>
<evidence type="ECO:0000256" key="4">
    <source>
        <dbReference type="ARBA" id="ARBA00013093"/>
    </source>
</evidence>
<evidence type="ECO:0000256" key="3">
    <source>
        <dbReference type="ARBA" id="ARBA00010941"/>
    </source>
</evidence>
<comment type="catalytic activity">
    <reaction evidence="1 12">
        <text>beta-D-fructose 1,6-bisphosphate + H2O = beta-D-fructose 6-phosphate + phosphate</text>
        <dbReference type="Rhea" id="RHEA:11064"/>
        <dbReference type="ChEBI" id="CHEBI:15377"/>
        <dbReference type="ChEBI" id="CHEBI:32966"/>
        <dbReference type="ChEBI" id="CHEBI:43474"/>
        <dbReference type="ChEBI" id="CHEBI:57634"/>
        <dbReference type="EC" id="3.1.3.11"/>
    </reaction>
</comment>
<dbReference type="Gene3D" id="3.30.540.10">
    <property type="entry name" value="Fructose-1,6-Bisphosphatase, subunit A, domain 1"/>
    <property type="match status" value="1"/>
</dbReference>
<feature type="binding site" evidence="12">
    <location>
        <position position="117"/>
    </location>
    <ligand>
        <name>Mg(2+)</name>
        <dbReference type="ChEBI" id="CHEBI:18420"/>
        <label>1</label>
    </ligand>
</feature>
<keyword evidence="9 12" id="KW-0119">Carbohydrate metabolism</keyword>
<keyword evidence="8 12" id="KW-0460">Magnesium</keyword>
<dbReference type="GO" id="GO:0042132">
    <property type="term" value="F:fructose 1,6-bisphosphate 1-phosphatase activity"/>
    <property type="evidence" value="ECO:0007669"/>
    <property type="project" value="UniProtKB-UniRule"/>
</dbReference>
<evidence type="ECO:0000256" key="12">
    <source>
        <dbReference type="HAMAP-Rule" id="MF_01855"/>
    </source>
</evidence>
<name>A0A330L6R7_9BACT</name>
<dbReference type="FunFam" id="3.40.190.80:FF:000001">
    <property type="entry name" value="Fructose-1,6-bisphosphatase class 1"/>
    <property type="match status" value="1"/>
</dbReference>
<feature type="domain" description="Fructose-1-6-bisphosphatase class 1 C-terminal" evidence="15">
    <location>
        <begin position="200"/>
        <end position="330"/>
    </location>
</feature>
<evidence type="ECO:0000256" key="1">
    <source>
        <dbReference type="ARBA" id="ARBA00001273"/>
    </source>
</evidence>
<dbReference type="GO" id="GO:0006000">
    <property type="term" value="P:fructose metabolic process"/>
    <property type="evidence" value="ECO:0007669"/>
    <property type="project" value="TreeGrafter"/>
</dbReference>
<feature type="binding site" evidence="12">
    <location>
        <position position="279"/>
    </location>
    <ligand>
        <name>Mg(2+)</name>
        <dbReference type="ChEBI" id="CHEBI:18420"/>
        <label>2</label>
    </ligand>
</feature>
<dbReference type="PANTHER" id="PTHR11556:SF35">
    <property type="entry name" value="SEDOHEPTULOSE-1,7-BISPHOSPHATASE, CHLOROPLASTIC"/>
    <property type="match status" value="1"/>
</dbReference>
<dbReference type="PROSITE" id="PS00124">
    <property type="entry name" value="FBPASE"/>
    <property type="match status" value="1"/>
</dbReference>
<feature type="binding site" evidence="12">
    <location>
        <position position="93"/>
    </location>
    <ligand>
        <name>Mg(2+)</name>
        <dbReference type="ChEBI" id="CHEBI:18420"/>
        <label>1</label>
    </ligand>
</feature>
<dbReference type="FunFam" id="3.30.540.10:FF:000002">
    <property type="entry name" value="Fructose-1,6-bisphosphatase class 1"/>
    <property type="match status" value="1"/>
</dbReference>
<sequence>MGQFPLTLSRFIIRSQAERPSATGECSSLLNQIGLVGKIIAHDLRRAGLINILGTTGETNVQGETVKKLDEIANDTFLRAFQGGGLVCALGSEEMEQMVLLPENCPQGTYMLLFDPLDGSSNTDCNMPLGSIFSVLKHTQTDRPPTESDLLKKGIEQVAAGYLLFGSSTMLVYTTGHGVHGFTLDPGIGEYVLSHERIQIPQRGKVYAANEGNRHKWPSGTQQYIEFLKTPDSAAGRPYSGRYSGCLVADVHRILLGGGVYLYPGEVDKPEGKLRLLYEANPLGMVVEQAGGRASTGTMRILDIEPKKIHQRVPLIIGSQGDVETAEAFIQGRA</sequence>
<feature type="domain" description="Fructose-1-6-bisphosphatase class I N-terminal" evidence="14">
    <location>
        <begin position="7"/>
        <end position="196"/>
    </location>
</feature>
<dbReference type="HAMAP" id="MF_01855">
    <property type="entry name" value="FBPase_class1"/>
    <property type="match status" value="1"/>
</dbReference>
<dbReference type="InterPro" id="IPR044015">
    <property type="entry name" value="FBPase_C_dom"/>
</dbReference>
<evidence type="ECO:0000313" key="16">
    <source>
        <dbReference type="EMBL" id="SPP65610.1"/>
    </source>
</evidence>
<dbReference type="Proteomes" id="UP000248168">
    <property type="component" value="Unassembled WGS sequence"/>
</dbReference>
<dbReference type="RefSeq" id="WP_121989870.1">
    <property type="nucleotide sequence ID" value="NZ_OUNR01000017.1"/>
</dbReference>
<protein>
    <recommendedName>
        <fullName evidence="10 12">Fructose-1,6-bisphosphatase class 1</fullName>
        <shortName evidence="12">FBPase class 1</shortName>
        <ecNumber evidence="4 12">3.1.3.11</ecNumber>
    </recommendedName>
    <alternativeName>
        <fullName evidence="11 12">D-fructose-1,6-bisphosphate 1-phosphohydrolase class 1</fullName>
    </alternativeName>
</protein>
<dbReference type="CDD" id="cd00354">
    <property type="entry name" value="FBPase"/>
    <property type="match status" value="1"/>
</dbReference>
<dbReference type="InterPro" id="IPR020548">
    <property type="entry name" value="Fructose_bisphosphatase_AS"/>
</dbReference>
<dbReference type="FunCoup" id="A0A330L6R7">
    <property type="interactions" value="412"/>
</dbReference>
<dbReference type="GO" id="GO:0000287">
    <property type="term" value="F:magnesium ion binding"/>
    <property type="evidence" value="ECO:0007669"/>
    <property type="project" value="UniProtKB-UniRule"/>
</dbReference>
<evidence type="ECO:0000256" key="8">
    <source>
        <dbReference type="ARBA" id="ARBA00022842"/>
    </source>
</evidence>
<dbReference type="Pfam" id="PF00316">
    <property type="entry name" value="FBPase"/>
    <property type="match status" value="1"/>
</dbReference>
<feature type="binding site" evidence="12">
    <location>
        <position position="115"/>
    </location>
    <ligand>
        <name>Mg(2+)</name>
        <dbReference type="ChEBI" id="CHEBI:18420"/>
        <label>1</label>
    </ligand>
</feature>
<evidence type="ECO:0000256" key="13">
    <source>
        <dbReference type="RuleBase" id="RU000508"/>
    </source>
</evidence>
<dbReference type="EC" id="3.1.3.11" evidence="4 12"/>
<feature type="binding site" evidence="12">
    <location>
        <position position="210"/>
    </location>
    <ligand>
        <name>substrate</name>
    </ligand>
</feature>
<dbReference type="AlphaFoldDB" id="A0A330L6R7"/>
<evidence type="ECO:0000256" key="9">
    <source>
        <dbReference type="ARBA" id="ARBA00023277"/>
    </source>
</evidence>
<dbReference type="GO" id="GO:0006094">
    <property type="term" value="P:gluconeogenesis"/>
    <property type="evidence" value="ECO:0007669"/>
    <property type="project" value="UniProtKB-UniRule"/>
</dbReference>
<dbReference type="NCBIfam" id="NF006778">
    <property type="entry name" value="PRK09293.1-1"/>
    <property type="match status" value="1"/>
</dbReference>
<dbReference type="EMBL" id="OUNR01000017">
    <property type="protein sequence ID" value="SPP65610.1"/>
    <property type="molecule type" value="Genomic_DNA"/>
</dbReference>
<dbReference type="PIRSF" id="PIRSF000904">
    <property type="entry name" value="FBPtase_SBPase"/>
    <property type="match status" value="1"/>
</dbReference>
<feature type="binding site" evidence="12">
    <location>
        <position position="118"/>
    </location>
    <ligand>
        <name>Mg(2+)</name>
        <dbReference type="ChEBI" id="CHEBI:18420"/>
        <label>2</label>
    </ligand>
</feature>
<proteinExistence type="inferred from homology"/>
<feature type="binding site" evidence="12">
    <location>
        <position position="273"/>
    </location>
    <ligand>
        <name>substrate</name>
    </ligand>
</feature>
<dbReference type="Pfam" id="PF18913">
    <property type="entry name" value="FBPase_C"/>
    <property type="match status" value="1"/>
</dbReference>
<dbReference type="NCBIfam" id="NF006779">
    <property type="entry name" value="PRK09293.1-3"/>
    <property type="match status" value="1"/>
</dbReference>
<evidence type="ECO:0000256" key="7">
    <source>
        <dbReference type="ARBA" id="ARBA00022801"/>
    </source>
</evidence>
<evidence type="ECO:0000259" key="15">
    <source>
        <dbReference type="Pfam" id="PF18913"/>
    </source>
</evidence>
<dbReference type="GO" id="GO:0006002">
    <property type="term" value="P:fructose 6-phosphate metabolic process"/>
    <property type="evidence" value="ECO:0007669"/>
    <property type="project" value="TreeGrafter"/>
</dbReference>
<evidence type="ECO:0000256" key="11">
    <source>
        <dbReference type="ARBA" id="ARBA00081210"/>
    </source>
</evidence>
<feature type="binding site" evidence="12">
    <location>
        <begin position="261"/>
        <end position="263"/>
    </location>
    <ligand>
        <name>substrate</name>
    </ligand>
</feature>
<dbReference type="PIRSF" id="PIRSF500210">
    <property type="entry name" value="FBPtase"/>
    <property type="match status" value="1"/>
</dbReference>
<comment type="cofactor">
    <cofactor evidence="12">
        <name>Mg(2+)</name>
        <dbReference type="ChEBI" id="CHEBI:18420"/>
    </cofactor>
    <text evidence="12">Binds 2 magnesium ions per subunit.</text>
</comment>
<dbReference type="Gene3D" id="3.40.190.80">
    <property type="match status" value="1"/>
</dbReference>
<dbReference type="InParanoid" id="A0A330L6R7"/>
<dbReference type="PRINTS" id="PR00115">
    <property type="entry name" value="F16BPHPHTASE"/>
</dbReference>
<dbReference type="GO" id="GO:0005986">
    <property type="term" value="P:sucrose biosynthetic process"/>
    <property type="evidence" value="ECO:0007669"/>
    <property type="project" value="TreeGrafter"/>
</dbReference>
<feature type="binding site" evidence="12">
    <location>
        <begin position="118"/>
        <end position="121"/>
    </location>
    <ligand>
        <name>substrate</name>
    </ligand>
</feature>
<accession>A0A330L6R7</accession>
<dbReference type="InterPro" id="IPR033391">
    <property type="entry name" value="FBPase_N"/>
</dbReference>
<evidence type="ECO:0000313" key="17">
    <source>
        <dbReference type="Proteomes" id="UP000248168"/>
    </source>
</evidence>
<keyword evidence="5 12" id="KW-0963">Cytoplasm</keyword>
<dbReference type="GO" id="GO:0005829">
    <property type="term" value="C:cytosol"/>
    <property type="evidence" value="ECO:0007669"/>
    <property type="project" value="TreeGrafter"/>
</dbReference>
<dbReference type="PANTHER" id="PTHR11556">
    <property type="entry name" value="FRUCTOSE-1,6-BISPHOSPHATASE-RELATED"/>
    <property type="match status" value="1"/>
</dbReference>
<evidence type="ECO:0000256" key="2">
    <source>
        <dbReference type="ARBA" id="ARBA00005215"/>
    </source>
</evidence>
<comment type="pathway">
    <text evidence="2">Carbohydrate biosynthesis; Calvin cycle.</text>
</comment>
<dbReference type="SUPFAM" id="SSF56655">
    <property type="entry name" value="Carbohydrate phosphatase"/>
    <property type="match status" value="1"/>
</dbReference>
<feature type="binding site" evidence="12">
    <location>
        <position position="115"/>
    </location>
    <ligand>
        <name>Mg(2+)</name>
        <dbReference type="ChEBI" id="CHEBI:18420"/>
        <label>2</label>
    </ligand>
</feature>
<evidence type="ECO:0000256" key="5">
    <source>
        <dbReference type="ARBA" id="ARBA00022490"/>
    </source>
</evidence>
<reference evidence="17" key="1">
    <citation type="submission" date="2018-04" db="EMBL/GenBank/DDBJ databases">
        <authorList>
            <person name="Lucker S."/>
            <person name="Sakoula D."/>
        </authorList>
    </citation>
    <scope>NUCLEOTIDE SEQUENCE [LARGE SCALE GENOMIC DNA]</scope>
</reference>
<comment type="similarity">
    <text evidence="3 12 13">Belongs to the FBPase class 1 family.</text>
</comment>
<comment type="subcellular location">
    <subcellularLocation>
        <location evidence="12">Cytoplasm</location>
    </subcellularLocation>
</comment>
<dbReference type="OrthoDB" id="9806756at2"/>
<organism evidence="16 17">
    <name type="scientific">Nitrospira lenta</name>
    <dbReference type="NCBI Taxonomy" id="1436998"/>
    <lineage>
        <taxon>Bacteria</taxon>
        <taxon>Pseudomonadati</taxon>
        <taxon>Nitrospirota</taxon>
        <taxon>Nitrospiria</taxon>
        <taxon>Nitrospirales</taxon>
        <taxon>Nitrospiraceae</taxon>
        <taxon>Nitrospira</taxon>
    </lineage>
</organism>
<dbReference type="InterPro" id="IPR028343">
    <property type="entry name" value="FBPtase"/>
</dbReference>